<keyword evidence="1" id="KW-0812">Transmembrane</keyword>
<dbReference type="Pfam" id="PF13366">
    <property type="entry name" value="PDDEXK_3"/>
    <property type="match status" value="1"/>
</dbReference>
<evidence type="ECO:0000313" key="3">
    <source>
        <dbReference type="Proteomes" id="UP000230184"/>
    </source>
</evidence>
<organism evidence="2 3">
    <name type="scientific">Candidatus Roizmanbacteria bacterium CG07_land_8_20_14_0_80_34_15</name>
    <dbReference type="NCBI Taxonomy" id="1974849"/>
    <lineage>
        <taxon>Bacteria</taxon>
        <taxon>Candidatus Roizmaniibacteriota</taxon>
    </lineage>
</organism>
<dbReference type="AlphaFoldDB" id="A0A2M6YUE0"/>
<proteinExistence type="predicted"/>
<gene>
    <name evidence="2" type="ORF">COT02_02680</name>
</gene>
<accession>A0A2M6YUE0</accession>
<protein>
    <recommendedName>
        <fullName evidence="4">GxxExxY protein</fullName>
    </recommendedName>
</protein>
<dbReference type="InterPro" id="IPR045584">
    <property type="entry name" value="Pilin-like"/>
</dbReference>
<comment type="caution">
    <text evidence="2">The sequence shown here is derived from an EMBL/GenBank/DDBJ whole genome shotgun (WGS) entry which is preliminary data.</text>
</comment>
<dbReference type="NCBIfam" id="TIGR04256">
    <property type="entry name" value="GxxExxY"/>
    <property type="match status" value="1"/>
</dbReference>
<dbReference type="Gene3D" id="3.30.700.10">
    <property type="entry name" value="Glycoprotein, Type 4 Pilin"/>
    <property type="match status" value="1"/>
</dbReference>
<name>A0A2M6YUE0_9BACT</name>
<evidence type="ECO:0008006" key="4">
    <source>
        <dbReference type="Google" id="ProtNLM"/>
    </source>
</evidence>
<evidence type="ECO:0000256" key="1">
    <source>
        <dbReference type="SAM" id="Phobius"/>
    </source>
</evidence>
<keyword evidence="1" id="KW-0472">Membrane</keyword>
<evidence type="ECO:0000313" key="2">
    <source>
        <dbReference type="EMBL" id="PIU37085.1"/>
    </source>
</evidence>
<reference evidence="3" key="1">
    <citation type="submission" date="2017-09" db="EMBL/GenBank/DDBJ databases">
        <title>Depth-based differentiation of microbial function through sediment-hosted aquifers and enrichment of novel symbionts in the deep terrestrial subsurface.</title>
        <authorList>
            <person name="Probst A.J."/>
            <person name="Ladd B."/>
            <person name="Jarett J.K."/>
            <person name="Geller-Mcgrath D.E."/>
            <person name="Sieber C.M.K."/>
            <person name="Emerson J.B."/>
            <person name="Anantharaman K."/>
            <person name="Thomas B.C."/>
            <person name="Malmstrom R."/>
            <person name="Stieglmeier M."/>
            <person name="Klingl A."/>
            <person name="Woyke T."/>
            <person name="Ryan C.M."/>
            <person name="Banfield J.F."/>
        </authorList>
    </citation>
    <scope>NUCLEOTIDE SEQUENCE [LARGE SCALE GENOMIC DNA]</scope>
</reference>
<dbReference type="SUPFAM" id="SSF54523">
    <property type="entry name" value="Pili subunits"/>
    <property type="match status" value="1"/>
</dbReference>
<sequence length="388" mass="43925">MSKLLESDLSYKIRGCFYSVFNKYGPGLKEIIYQNALEEEFNKQKVKFYSQKRINIYSLDSGKLLGTYIPDFIVEEKIIVELKVNSYLTQIDINQQRSYLRANMYEIAYLVNFGTNKLEIKRSIYTNDRKPFYIRVNPSSVRENSSSLIRGNLCSFTLMELLIIISLIALLAAIVLILFNPWQQIGKSYDVKRKHDLNELRKAYEDYYNDKGCYPTGNVICYNTPKEDKKGVGQGATLVGYSCNICGNEAAPPQFSSFSSYISRLSCDPEHSRKDYLYQYDPVPCPSWYRIYADLNIESDTESVDLGCPLGGCGLKYPPAPTPQYGYDYGVSNTNLEVSNVYNCIDSGNICNTCNTYDECIVDPGCPNKSKIYGSLGLCCVNNPGSCP</sequence>
<dbReference type="EMBL" id="PEWY01000071">
    <property type="protein sequence ID" value="PIU37085.1"/>
    <property type="molecule type" value="Genomic_DNA"/>
</dbReference>
<dbReference type="InterPro" id="IPR026350">
    <property type="entry name" value="GxxExxY"/>
</dbReference>
<dbReference type="Proteomes" id="UP000230184">
    <property type="component" value="Unassembled WGS sequence"/>
</dbReference>
<feature type="transmembrane region" description="Helical" evidence="1">
    <location>
        <begin position="156"/>
        <end position="179"/>
    </location>
</feature>
<keyword evidence="1" id="KW-1133">Transmembrane helix</keyword>